<proteinExistence type="predicted"/>
<keyword evidence="2" id="KW-1185">Reference proteome</keyword>
<organism evidence="1 2">
    <name type="scientific">Tanacetum coccineum</name>
    <dbReference type="NCBI Taxonomy" id="301880"/>
    <lineage>
        <taxon>Eukaryota</taxon>
        <taxon>Viridiplantae</taxon>
        <taxon>Streptophyta</taxon>
        <taxon>Embryophyta</taxon>
        <taxon>Tracheophyta</taxon>
        <taxon>Spermatophyta</taxon>
        <taxon>Magnoliopsida</taxon>
        <taxon>eudicotyledons</taxon>
        <taxon>Gunneridae</taxon>
        <taxon>Pentapetalae</taxon>
        <taxon>asterids</taxon>
        <taxon>campanulids</taxon>
        <taxon>Asterales</taxon>
        <taxon>Asteraceae</taxon>
        <taxon>Asteroideae</taxon>
        <taxon>Anthemideae</taxon>
        <taxon>Anthemidinae</taxon>
        <taxon>Tanacetum</taxon>
    </lineage>
</organism>
<reference evidence="1" key="1">
    <citation type="journal article" date="2022" name="Int. J. Mol. Sci.">
        <title>Draft Genome of Tanacetum Coccineum: Genomic Comparison of Closely Related Tanacetum-Family Plants.</title>
        <authorList>
            <person name="Yamashiro T."/>
            <person name="Shiraishi A."/>
            <person name="Nakayama K."/>
            <person name="Satake H."/>
        </authorList>
    </citation>
    <scope>NUCLEOTIDE SEQUENCE</scope>
</reference>
<evidence type="ECO:0000313" key="1">
    <source>
        <dbReference type="EMBL" id="GJT24568.1"/>
    </source>
</evidence>
<sequence length="327" mass="37350">AAASKIIPPELHLLIQDALKFRDVVILDKLQREVKRAFKGKNDSESESYGDGHLPHQLEQCEDRIRSYVKMFKKSKELPLDWEYDPATASTFVAAEEDTSALPETPPPEEKSWGCCSSVIDPNRKFPKTDDVPLDEEEKKIWMDFKEFDKDNLGLDVIDYKTVHEHEVPLLVDNPIVTLTSKFAVTAFNEAIEMYVKKGEQNNIHDFDVVKCKYLKLDETGYYFYIIIEAFEERKRGVYDTKVRLNWDDGSKSLMHFVLTERKPRVLKETTKLRTHPAGKMARAFSIAGCGLDEIEEAFAGVMTTEPHGGMAVLDFVMHILAVGSLR</sequence>
<evidence type="ECO:0000313" key="2">
    <source>
        <dbReference type="Proteomes" id="UP001151760"/>
    </source>
</evidence>
<dbReference type="EMBL" id="BQNB010014146">
    <property type="protein sequence ID" value="GJT24568.1"/>
    <property type="molecule type" value="Genomic_DNA"/>
</dbReference>
<evidence type="ECO:0008006" key="3">
    <source>
        <dbReference type="Google" id="ProtNLM"/>
    </source>
</evidence>
<reference evidence="1" key="2">
    <citation type="submission" date="2022-01" db="EMBL/GenBank/DDBJ databases">
        <authorList>
            <person name="Yamashiro T."/>
            <person name="Shiraishi A."/>
            <person name="Satake H."/>
            <person name="Nakayama K."/>
        </authorList>
    </citation>
    <scope>NUCLEOTIDE SEQUENCE</scope>
</reference>
<dbReference type="Proteomes" id="UP001151760">
    <property type="component" value="Unassembled WGS sequence"/>
</dbReference>
<gene>
    <name evidence="1" type="ORF">Tco_0894505</name>
</gene>
<comment type="caution">
    <text evidence="1">The sequence shown here is derived from an EMBL/GenBank/DDBJ whole genome shotgun (WGS) entry which is preliminary data.</text>
</comment>
<name>A0ABQ5CF45_9ASTR</name>
<feature type="non-terminal residue" evidence="1">
    <location>
        <position position="1"/>
    </location>
</feature>
<accession>A0ABQ5CF45</accession>
<dbReference type="Gene3D" id="1.10.287.10">
    <property type="entry name" value="S15/NS1, RNA-binding"/>
    <property type="match status" value="1"/>
</dbReference>
<protein>
    <recommendedName>
        <fullName evidence="3">Cystatin domain-containing protein</fullName>
    </recommendedName>
</protein>